<sequence>MLLIGVAIAVLVTGLRVRQRGTPAQAAALVGLIGDRPAGCLFGYNSEPIFYYLTRSCLPTAYVFRSHVGQTVESKGIGVDPVAETARLLARDPGVIVMRERKTTTNPATEALVLRAVADRYRLVGVVRIGRLRQFVYRLRDAPPR</sequence>
<accession>A0ABS0XL42</accession>
<gene>
    <name evidence="1" type="ORF">JAO74_01395</name>
</gene>
<comment type="caution">
    <text evidence="1">The sequence shown here is derived from an EMBL/GenBank/DDBJ whole genome shotgun (WGS) entry which is preliminary data.</text>
</comment>
<dbReference type="RefSeq" id="WP_199034290.1">
    <property type="nucleotide sequence ID" value="NZ_JAELXS010000001.1"/>
</dbReference>
<evidence type="ECO:0000313" key="2">
    <source>
        <dbReference type="Proteomes" id="UP000640426"/>
    </source>
</evidence>
<proteinExistence type="predicted"/>
<protein>
    <submittedName>
        <fullName evidence="1">Uncharacterized protein</fullName>
    </submittedName>
</protein>
<dbReference type="Proteomes" id="UP000640426">
    <property type="component" value="Unassembled WGS sequence"/>
</dbReference>
<evidence type="ECO:0000313" key="1">
    <source>
        <dbReference type="EMBL" id="MBJ6120438.1"/>
    </source>
</evidence>
<organism evidence="1 2">
    <name type="scientific">Sphingomonas mollis</name>
    <dbReference type="NCBI Taxonomy" id="2795726"/>
    <lineage>
        <taxon>Bacteria</taxon>
        <taxon>Pseudomonadati</taxon>
        <taxon>Pseudomonadota</taxon>
        <taxon>Alphaproteobacteria</taxon>
        <taxon>Sphingomonadales</taxon>
        <taxon>Sphingomonadaceae</taxon>
        <taxon>Sphingomonas</taxon>
    </lineage>
</organism>
<name>A0ABS0XL42_9SPHN</name>
<reference evidence="2" key="1">
    <citation type="submission" date="2020-12" db="EMBL/GenBank/DDBJ databases">
        <title>Hymenobacter sp.</title>
        <authorList>
            <person name="Kim M.K."/>
        </authorList>
    </citation>
    <scope>NUCLEOTIDE SEQUENCE [LARGE SCALE GENOMIC DNA]</scope>
    <source>
        <strain evidence="2">BT553</strain>
    </source>
</reference>
<keyword evidence="2" id="KW-1185">Reference proteome</keyword>
<dbReference type="EMBL" id="JAELXS010000001">
    <property type="protein sequence ID" value="MBJ6120438.1"/>
    <property type="molecule type" value="Genomic_DNA"/>
</dbReference>